<comment type="caution">
    <text evidence="4">The sequence shown here is derived from an EMBL/GenBank/DDBJ whole genome shotgun (WGS) entry which is preliminary data.</text>
</comment>
<dbReference type="SUPFAM" id="SSF101801">
    <property type="entry name" value="Surface presentation of antigens (SPOA)"/>
    <property type="match status" value="1"/>
</dbReference>
<dbReference type="InterPro" id="IPR036429">
    <property type="entry name" value="SpoA-like_sf"/>
</dbReference>
<organism evidence="4 5">
    <name type="scientific">Pseudomonas matsuisoli</name>
    <dbReference type="NCBI Taxonomy" id="1515666"/>
    <lineage>
        <taxon>Bacteria</taxon>
        <taxon>Pseudomonadati</taxon>
        <taxon>Pseudomonadota</taxon>
        <taxon>Gammaproteobacteria</taxon>
        <taxon>Pseudomonadales</taxon>
        <taxon>Pseudomonadaceae</taxon>
        <taxon>Pseudomonas</taxon>
    </lineage>
</organism>
<dbReference type="PRINTS" id="PR00956">
    <property type="entry name" value="FLGMOTORFLIN"/>
</dbReference>
<dbReference type="PANTHER" id="PTHR30034">
    <property type="entry name" value="FLAGELLAR MOTOR SWITCH PROTEIN FLIM"/>
    <property type="match status" value="1"/>
</dbReference>
<accession>A0A917UUE2</accession>
<dbReference type="Proteomes" id="UP000635983">
    <property type="component" value="Unassembled WGS sequence"/>
</dbReference>
<dbReference type="GO" id="GO:0030254">
    <property type="term" value="P:protein secretion by the type III secretion system"/>
    <property type="evidence" value="ECO:0007669"/>
    <property type="project" value="InterPro"/>
</dbReference>
<dbReference type="InterPro" id="IPR001172">
    <property type="entry name" value="FliN_T3SS_HrcQb"/>
</dbReference>
<dbReference type="PANTHER" id="PTHR30034:SF6">
    <property type="entry name" value="YOP PROTEINS TRANSLOCATION PROTEIN Q"/>
    <property type="match status" value="1"/>
</dbReference>
<feature type="domain" description="Flagellar motor switch protein FliN-like C-terminal" evidence="3">
    <location>
        <begin position="276"/>
        <end position="343"/>
    </location>
</feature>
<comment type="similarity">
    <text evidence="1">Belongs to the FliN/MopA/SpaO family.</text>
</comment>
<evidence type="ECO:0000259" key="3">
    <source>
        <dbReference type="Pfam" id="PF01052"/>
    </source>
</evidence>
<feature type="compositionally biased region" description="Polar residues" evidence="2">
    <location>
        <begin position="258"/>
        <end position="273"/>
    </location>
</feature>
<dbReference type="GO" id="GO:0003774">
    <property type="term" value="F:cytoskeletal motor activity"/>
    <property type="evidence" value="ECO:0007669"/>
    <property type="project" value="InterPro"/>
</dbReference>
<keyword evidence="5" id="KW-1185">Reference proteome</keyword>
<reference evidence="4" key="1">
    <citation type="journal article" date="2014" name="Int. J. Syst. Evol. Microbiol.">
        <title>Complete genome sequence of Corynebacterium casei LMG S-19264T (=DSM 44701T), isolated from a smear-ripened cheese.</title>
        <authorList>
            <consortium name="US DOE Joint Genome Institute (JGI-PGF)"/>
            <person name="Walter F."/>
            <person name="Albersmeier A."/>
            <person name="Kalinowski J."/>
            <person name="Ruckert C."/>
        </authorList>
    </citation>
    <scope>NUCLEOTIDE SEQUENCE</scope>
    <source>
        <strain evidence="4">JCM 30078</strain>
    </source>
</reference>
<dbReference type="GO" id="GO:0009425">
    <property type="term" value="C:bacterial-type flagellum basal body"/>
    <property type="evidence" value="ECO:0007669"/>
    <property type="project" value="InterPro"/>
</dbReference>
<evidence type="ECO:0000256" key="2">
    <source>
        <dbReference type="SAM" id="MobiDB-lite"/>
    </source>
</evidence>
<dbReference type="Pfam" id="PF01052">
    <property type="entry name" value="FliMN_C"/>
    <property type="match status" value="1"/>
</dbReference>
<evidence type="ECO:0000313" key="4">
    <source>
        <dbReference type="EMBL" id="GGJ85841.1"/>
    </source>
</evidence>
<dbReference type="AlphaFoldDB" id="A0A917UUE2"/>
<sequence>MRHTLTNDSIAAPSYLADLPDLSTAPLSLLNRVLLRREPISLTVGDRALSLRFVPTPESMPEPVVALPLRLDESDAVLCLSMVACERLRQGPVPAWIEAPSQLKGMLFEANLLPAIQALEAQLDVAIRFEADPQSVRTSSLSRLAFALGAEGQSLPALGWIECDAVVLGRLASVLDAHPVSPRMLDALPVDARLEAGWQRLTVSDLRSLRPGDAVMLERFEAGYQLRLADRYSVPCTSSGAGKLRLAGTPVRNRSSKESSMSAFNDSSKTSSSPFDDVPVHLVCEVGQVEMTLGELRGLGEGSVLSIGGDLTEPVRLMANGRCVGRGELVKLGDGLGVRVTSFAADE</sequence>
<name>A0A917UUE2_9PSED</name>
<dbReference type="NCBIfam" id="TIGR02551">
    <property type="entry name" value="SpaO_YscQ"/>
    <property type="match status" value="1"/>
</dbReference>
<dbReference type="InterPro" id="IPR001543">
    <property type="entry name" value="FliN-like_C"/>
</dbReference>
<evidence type="ECO:0000313" key="5">
    <source>
        <dbReference type="Proteomes" id="UP000635983"/>
    </source>
</evidence>
<protein>
    <submittedName>
        <fullName evidence="4">Translocation protein Y4yK</fullName>
    </submittedName>
</protein>
<gene>
    <name evidence="4" type="ORF">GCM10009304_09890</name>
</gene>
<feature type="region of interest" description="Disordered" evidence="2">
    <location>
        <begin position="245"/>
        <end position="273"/>
    </location>
</feature>
<dbReference type="GO" id="GO:0071978">
    <property type="term" value="P:bacterial-type flagellum-dependent swarming motility"/>
    <property type="evidence" value="ECO:0007669"/>
    <property type="project" value="TreeGrafter"/>
</dbReference>
<evidence type="ECO:0000256" key="1">
    <source>
        <dbReference type="ARBA" id="ARBA00009226"/>
    </source>
</evidence>
<dbReference type="EMBL" id="BMPO01000002">
    <property type="protein sequence ID" value="GGJ85841.1"/>
    <property type="molecule type" value="Genomic_DNA"/>
</dbReference>
<dbReference type="GO" id="GO:0050918">
    <property type="term" value="P:positive chemotaxis"/>
    <property type="evidence" value="ECO:0007669"/>
    <property type="project" value="TreeGrafter"/>
</dbReference>
<proteinExistence type="inferred from homology"/>
<dbReference type="Gene3D" id="2.30.330.10">
    <property type="entry name" value="SpoA-like"/>
    <property type="match status" value="2"/>
</dbReference>
<dbReference type="RefSeq" id="WP_188982037.1">
    <property type="nucleotide sequence ID" value="NZ_BMPO01000002.1"/>
</dbReference>
<reference evidence="4" key="2">
    <citation type="submission" date="2020-09" db="EMBL/GenBank/DDBJ databases">
        <authorList>
            <person name="Sun Q."/>
            <person name="Ohkuma M."/>
        </authorList>
    </citation>
    <scope>NUCLEOTIDE SEQUENCE</scope>
    <source>
        <strain evidence="4">JCM 30078</strain>
    </source>
</reference>
<dbReference type="InterPro" id="IPR013385">
    <property type="entry name" value="T3SS_SpaO/YscQ/SpaO"/>
</dbReference>